<name>X1C6Y4_9ZZZZ</name>
<protein>
    <submittedName>
        <fullName evidence="1">Uncharacterized protein</fullName>
    </submittedName>
</protein>
<evidence type="ECO:0000313" key="1">
    <source>
        <dbReference type="EMBL" id="GAG92158.1"/>
    </source>
</evidence>
<dbReference type="AlphaFoldDB" id="X1C6Y4"/>
<sequence length="60" mass="7082">MIEKVVTKCNLQDWCKVKDDLNYWLSKTPQQRIEAVEYLRSQYYGSSAGLQRTARVVKRS</sequence>
<reference evidence="1" key="1">
    <citation type="journal article" date="2014" name="Front. Microbiol.">
        <title>High frequency of phylogenetically diverse reductive dehalogenase-homologous genes in deep subseafloor sedimentary metagenomes.</title>
        <authorList>
            <person name="Kawai M."/>
            <person name="Futagami T."/>
            <person name="Toyoda A."/>
            <person name="Takaki Y."/>
            <person name="Nishi S."/>
            <person name="Hori S."/>
            <person name="Arai W."/>
            <person name="Tsubouchi T."/>
            <person name="Morono Y."/>
            <person name="Uchiyama I."/>
            <person name="Ito T."/>
            <person name="Fujiyama A."/>
            <person name="Inagaki F."/>
            <person name="Takami H."/>
        </authorList>
    </citation>
    <scope>NUCLEOTIDE SEQUENCE</scope>
    <source>
        <strain evidence="1">Expedition CK06-06</strain>
    </source>
</reference>
<dbReference type="EMBL" id="BART01023400">
    <property type="protein sequence ID" value="GAG92158.1"/>
    <property type="molecule type" value="Genomic_DNA"/>
</dbReference>
<organism evidence="1">
    <name type="scientific">marine sediment metagenome</name>
    <dbReference type="NCBI Taxonomy" id="412755"/>
    <lineage>
        <taxon>unclassified sequences</taxon>
        <taxon>metagenomes</taxon>
        <taxon>ecological metagenomes</taxon>
    </lineage>
</organism>
<comment type="caution">
    <text evidence="1">The sequence shown here is derived from an EMBL/GenBank/DDBJ whole genome shotgun (WGS) entry which is preliminary data.</text>
</comment>
<proteinExistence type="predicted"/>
<accession>X1C6Y4</accession>
<gene>
    <name evidence="1" type="ORF">S01H4_42585</name>
</gene>